<sequence length="103" mass="11646">MSRVVYILSQIPQLYELTAKALANCRVINIRLTQYPGEFSLGLQIGAQEIADLQEAEILFGDPNLLAQTFHRLPRIQWIQSTWAGIDWYVEALTKSGQKPPSC</sequence>
<gene>
    <name evidence="1" type="ORF">ONB1V03_LOCUS19527</name>
</gene>
<proteinExistence type="predicted"/>
<dbReference type="EMBL" id="OC944962">
    <property type="protein sequence ID" value="CAD7662967.1"/>
    <property type="molecule type" value="Genomic_DNA"/>
</dbReference>
<evidence type="ECO:0000313" key="1">
    <source>
        <dbReference type="EMBL" id="CAD7662967.1"/>
    </source>
</evidence>
<keyword evidence="2" id="KW-1185">Reference proteome</keyword>
<dbReference type="EMBL" id="CAJPVJ010030137">
    <property type="protein sequence ID" value="CAG2180104.1"/>
    <property type="molecule type" value="Genomic_DNA"/>
</dbReference>
<evidence type="ECO:0000313" key="2">
    <source>
        <dbReference type="Proteomes" id="UP000728032"/>
    </source>
</evidence>
<dbReference type="Proteomes" id="UP000728032">
    <property type="component" value="Unassembled WGS sequence"/>
</dbReference>
<dbReference type="OrthoDB" id="298012at2759"/>
<accession>A0A7R9MN13</accession>
<name>A0A7R9MN13_9ACAR</name>
<organism evidence="1">
    <name type="scientific">Oppiella nova</name>
    <dbReference type="NCBI Taxonomy" id="334625"/>
    <lineage>
        <taxon>Eukaryota</taxon>
        <taxon>Metazoa</taxon>
        <taxon>Ecdysozoa</taxon>
        <taxon>Arthropoda</taxon>
        <taxon>Chelicerata</taxon>
        <taxon>Arachnida</taxon>
        <taxon>Acari</taxon>
        <taxon>Acariformes</taxon>
        <taxon>Sarcoptiformes</taxon>
        <taxon>Oribatida</taxon>
        <taxon>Brachypylina</taxon>
        <taxon>Oppioidea</taxon>
        <taxon>Oppiidae</taxon>
        <taxon>Oppiella</taxon>
    </lineage>
</organism>
<dbReference type="Gene3D" id="3.40.50.720">
    <property type="entry name" value="NAD(P)-binding Rossmann-like Domain"/>
    <property type="match status" value="1"/>
</dbReference>
<reference evidence="1" key="1">
    <citation type="submission" date="2020-11" db="EMBL/GenBank/DDBJ databases">
        <authorList>
            <person name="Tran Van P."/>
        </authorList>
    </citation>
    <scope>NUCLEOTIDE SEQUENCE</scope>
</reference>
<dbReference type="AlphaFoldDB" id="A0A7R9MN13"/>
<protein>
    <submittedName>
        <fullName evidence="1">Uncharacterized protein</fullName>
    </submittedName>
</protein>
<feature type="non-terminal residue" evidence="1">
    <location>
        <position position="103"/>
    </location>
</feature>